<dbReference type="Pfam" id="PF13377">
    <property type="entry name" value="Peripla_BP_3"/>
    <property type="match status" value="1"/>
</dbReference>
<dbReference type="Proteomes" id="UP000249134">
    <property type="component" value="Chromosome 1"/>
</dbReference>
<feature type="domain" description="HTH lacI-type" evidence="4">
    <location>
        <begin position="2"/>
        <end position="56"/>
    </location>
</feature>
<dbReference type="PROSITE" id="PS50932">
    <property type="entry name" value="HTH_LACI_2"/>
    <property type="match status" value="1"/>
</dbReference>
<gene>
    <name evidence="5" type="primary">degA_2</name>
    <name evidence="5" type="ORF">NCTC4824_00889</name>
</gene>
<evidence type="ECO:0000313" key="6">
    <source>
        <dbReference type="Proteomes" id="UP000249134"/>
    </source>
</evidence>
<dbReference type="SUPFAM" id="SSF47413">
    <property type="entry name" value="lambda repressor-like DNA-binding domains"/>
    <property type="match status" value="1"/>
</dbReference>
<dbReference type="InterPro" id="IPR046335">
    <property type="entry name" value="LacI/GalR-like_sensor"/>
</dbReference>
<name>A0A2X4VMP4_LEDLE</name>
<dbReference type="InterPro" id="IPR010982">
    <property type="entry name" value="Lambda_DNA-bd_dom_sf"/>
</dbReference>
<dbReference type="CDD" id="cd06286">
    <property type="entry name" value="PBP1_CcpB-like"/>
    <property type="match status" value="1"/>
</dbReference>
<dbReference type="SUPFAM" id="SSF53822">
    <property type="entry name" value="Periplasmic binding protein-like I"/>
    <property type="match status" value="1"/>
</dbReference>
<dbReference type="InterPro" id="IPR028082">
    <property type="entry name" value="Peripla_BP_I"/>
</dbReference>
<dbReference type="PANTHER" id="PTHR30146">
    <property type="entry name" value="LACI-RELATED TRANSCRIPTIONAL REPRESSOR"/>
    <property type="match status" value="1"/>
</dbReference>
<evidence type="ECO:0000256" key="3">
    <source>
        <dbReference type="ARBA" id="ARBA00023163"/>
    </source>
</evidence>
<dbReference type="EMBL" id="LS483476">
    <property type="protein sequence ID" value="SQI53426.1"/>
    <property type="molecule type" value="Genomic_DNA"/>
</dbReference>
<dbReference type="Gene3D" id="1.10.260.40">
    <property type="entry name" value="lambda repressor-like DNA-binding domains"/>
    <property type="match status" value="1"/>
</dbReference>
<dbReference type="KEGG" id="blen:NCTC4824_00889"/>
<dbReference type="SMART" id="SM00354">
    <property type="entry name" value="HTH_LACI"/>
    <property type="match status" value="1"/>
</dbReference>
<accession>A0A2X4VMP4</accession>
<dbReference type="Pfam" id="PF00356">
    <property type="entry name" value="LacI"/>
    <property type="match status" value="1"/>
</dbReference>
<evidence type="ECO:0000259" key="4">
    <source>
        <dbReference type="PROSITE" id="PS50932"/>
    </source>
</evidence>
<dbReference type="Gene3D" id="3.40.50.2300">
    <property type="match status" value="2"/>
</dbReference>
<keyword evidence="3" id="KW-0804">Transcription</keyword>
<keyword evidence="1" id="KW-0805">Transcription regulation</keyword>
<protein>
    <submittedName>
        <fullName evidence="5">LacI family transcriptional regulator</fullName>
    </submittedName>
</protein>
<dbReference type="STRING" id="1348624.GCA_001591545_03369"/>
<evidence type="ECO:0000313" key="5">
    <source>
        <dbReference type="EMBL" id="SQI53426.1"/>
    </source>
</evidence>
<proteinExistence type="predicted"/>
<evidence type="ECO:0000256" key="2">
    <source>
        <dbReference type="ARBA" id="ARBA00023125"/>
    </source>
</evidence>
<dbReference type="InterPro" id="IPR000843">
    <property type="entry name" value="HTH_LacI"/>
</dbReference>
<dbReference type="AlphaFoldDB" id="A0A2X4VMP4"/>
<dbReference type="CDD" id="cd01392">
    <property type="entry name" value="HTH_LacI"/>
    <property type="match status" value="1"/>
</dbReference>
<keyword evidence="6" id="KW-1185">Reference proteome</keyword>
<dbReference type="GO" id="GO:0000976">
    <property type="term" value="F:transcription cis-regulatory region binding"/>
    <property type="evidence" value="ECO:0007669"/>
    <property type="project" value="TreeGrafter"/>
</dbReference>
<reference evidence="5 6" key="1">
    <citation type="submission" date="2018-06" db="EMBL/GenBank/DDBJ databases">
        <authorList>
            <consortium name="Pathogen Informatics"/>
            <person name="Doyle S."/>
        </authorList>
    </citation>
    <scope>NUCLEOTIDE SEQUENCE [LARGE SCALE GENOMIC DNA]</scope>
    <source>
        <strain evidence="5 6">NCTC4824</strain>
    </source>
</reference>
<sequence>MPTISDVAKLAGLSRATVSRVINNHPYVTEEKKRLVEEAMDHLGYIPNSHAQFLRKQKTNIIAVLVPKLTNPYFAYLVESLERQASRKGFQILICNTLYDKKREIEFLELLKKKQVDGIIMTTIENAWEKINAIPLDGPILFCNEYVTGVNVPSIRLNNVEGGYIGTRHLIQRGHTKIGYCWGGDDRSLSKDRWEGYQSAMTEQRLPIKKSWLFEKTFDIEDGRRVMNEIMTMEDKPTALFTGSDEVAAGIISEAKKLGLSVPEDMAVIGFDDQPIARVVEPQLTTIRQPIEEIGDMTIKVMLELLTNKEKMKKRLIYELPLKLVVRDSS</sequence>
<dbReference type="PRINTS" id="PR00036">
    <property type="entry name" value="HTHLACI"/>
</dbReference>
<organism evidence="5 6">
    <name type="scientific">Lederbergia lenta</name>
    <name type="common">Bacillus lentus</name>
    <dbReference type="NCBI Taxonomy" id="1467"/>
    <lineage>
        <taxon>Bacteria</taxon>
        <taxon>Bacillati</taxon>
        <taxon>Bacillota</taxon>
        <taxon>Bacilli</taxon>
        <taxon>Bacillales</taxon>
        <taxon>Bacillaceae</taxon>
        <taxon>Lederbergia</taxon>
    </lineage>
</organism>
<evidence type="ECO:0000256" key="1">
    <source>
        <dbReference type="ARBA" id="ARBA00023015"/>
    </source>
</evidence>
<dbReference type="PANTHER" id="PTHR30146:SF136">
    <property type="entry name" value="NTD BIOSYNTHESIS OPERON REGULATOR NTDR"/>
    <property type="match status" value="1"/>
</dbReference>
<keyword evidence="2" id="KW-0238">DNA-binding</keyword>
<dbReference type="GO" id="GO:0003700">
    <property type="term" value="F:DNA-binding transcription factor activity"/>
    <property type="evidence" value="ECO:0007669"/>
    <property type="project" value="TreeGrafter"/>
</dbReference>
<dbReference type="RefSeq" id="WP_066144927.1">
    <property type="nucleotide sequence ID" value="NZ_CBCSGM010000007.1"/>
</dbReference>